<dbReference type="Pfam" id="PF00069">
    <property type="entry name" value="Pkinase"/>
    <property type="match status" value="1"/>
</dbReference>
<protein>
    <recommendedName>
        <fullName evidence="2">Protein kinase domain-containing protein</fullName>
    </recommendedName>
</protein>
<dbReference type="InterPro" id="IPR008271">
    <property type="entry name" value="Ser/Thr_kinase_AS"/>
</dbReference>
<dbReference type="GO" id="GO:0044773">
    <property type="term" value="P:mitotic DNA damage checkpoint signaling"/>
    <property type="evidence" value="ECO:0007669"/>
    <property type="project" value="TreeGrafter"/>
</dbReference>
<evidence type="ECO:0000313" key="4">
    <source>
        <dbReference type="Proteomes" id="UP000028045"/>
    </source>
</evidence>
<sequence length="796" mass="91505">MDDKSISKHYSNCLPPKTVDRFIQFVNSHLIDGFNGHWKTAKYMTRKELLTYWDDHDDPREILHHFNLEYLTETVRENYLQVFSTLVYIDKVPIIEFFARDNLKDDYWPRETAPLDWHKSVRKQFWDDFHAQQWIFFPFSLSSEMDFGRRLPMKCVLPIAERSDLAIRGKPIVKSQDPDAAEIFKVRMNEGYDGVGSESCNRTFIFKAFSKKSPALRGSHSREANSYERLQSSGPSDYTAILYASFEQNETHYLVLEFVDGPNLQEYLEKQNHPQSPEDVYKFWTSSLGIVHAFINIHQVTQPHKRSTPRALIYSDLKPDNVMIKISSTSQYDFRVKLVDFGHSAVVSADGDSGNLQGPDHYGNGTFQPIEGTHHDPDLFEDSAVLDRAADVWGIGCIMILLACWVVDGTSLIETSEQWRREELWCRPKFRKSPYMNGYHNGNERLGAVDQAIDLMRNVLAVNPDHDRITPAILDIIDKHAVTERQRRMEAKQLLNRIEKVLDELRPGLAEEKSSRSLDDHRTSPKFNEASSPTNEPLTLVKMADYMEGNGQDKETESQFDHTIAALHADSAPQPRDHIILIENSVATRQHRKTLCRILPALLKVAEHLDPDGVEVAFTSNPKDLYRKRDFMKLEREQQYNHSTTRIESLIETFLDEAVMPRLKALGQRRSSNFSAFARKVMRFSQNPLTIIILTTGAWGGVREGAAGVETPISRLIKRMKKDDVGRTKIALQFLQLDNNETGKRYLKYLDEMGRKEGYDIVDTKCIYDTVEQIFTGAIAEAVDQQEPDRNGWGGY</sequence>
<dbReference type="Proteomes" id="UP000028045">
    <property type="component" value="Unassembled WGS sequence"/>
</dbReference>
<dbReference type="GO" id="GO:0004674">
    <property type="term" value="F:protein serine/threonine kinase activity"/>
    <property type="evidence" value="ECO:0007669"/>
    <property type="project" value="TreeGrafter"/>
</dbReference>
<dbReference type="InterPro" id="IPR000719">
    <property type="entry name" value="Prot_kinase_dom"/>
</dbReference>
<feature type="region of interest" description="Disordered" evidence="1">
    <location>
        <begin position="510"/>
        <end position="534"/>
    </location>
</feature>
<organism evidence="3 4">
    <name type="scientific">Stachybotrys chartarum (strain CBS 109288 / IBT 7711)</name>
    <name type="common">Toxic black mold</name>
    <name type="synonym">Stilbospora chartarum</name>
    <dbReference type="NCBI Taxonomy" id="1280523"/>
    <lineage>
        <taxon>Eukaryota</taxon>
        <taxon>Fungi</taxon>
        <taxon>Dikarya</taxon>
        <taxon>Ascomycota</taxon>
        <taxon>Pezizomycotina</taxon>
        <taxon>Sordariomycetes</taxon>
        <taxon>Hypocreomycetidae</taxon>
        <taxon>Hypocreales</taxon>
        <taxon>Stachybotryaceae</taxon>
        <taxon>Stachybotrys</taxon>
    </lineage>
</organism>
<dbReference type="PANTHER" id="PTHR44167">
    <property type="entry name" value="OVARIAN-SPECIFIC SERINE/THREONINE-PROTEIN KINASE LOK-RELATED"/>
    <property type="match status" value="1"/>
</dbReference>
<dbReference type="PANTHER" id="PTHR44167:SF24">
    <property type="entry name" value="SERINE_THREONINE-PROTEIN KINASE CHK2"/>
    <property type="match status" value="1"/>
</dbReference>
<proteinExistence type="predicted"/>
<dbReference type="Gene3D" id="1.10.510.10">
    <property type="entry name" value="Transferase(Phosphotransferase) domain 1"/>
    <property type="match status" value="1"/>
</dbReference>
<accession>A0A084AM13</accession>
<dbReference type="OrthoDB" id="9992527at2759"/>
<gene>
    <name evidence="3" type="ORF">S7711_02801</name>
</gene>
<dbReference type="InterPro" id="IPR011009">
    <property type="entry name" value="Kinase-like_dom_sf"/>
</dbReference>
<dbReference type="AlphaFoldDB" id="A0A084AM13"/>
<dbReference type="SUPFAM" id="SSF56112">
    <property type="entry name" value="Protein kinase-like (PK-like)"/>
    <property type="match status" value="1"/>
</dbReference>
<name>A0A084AM13_STACB</name>
<dbReference type="GO" id="GO:0005524">
    <property type="term" value="F:ATP binding"/>
    <property type="evidence" value="ECO:0007669"/>
    <property type="project" value="InterPro"/>
</dbReference>
<feature type="domain" description="Protein kinase" evidence="2">
    <location>
        <begin position="182"/>
        <end position="502"/>
    </location>
</feature>
<dbReference type="GO" id="GO:0005634">
    <property type="term" value="C:nucleus"/>
    <property type="evidence" value="ECO:0007669"/>
    <property type="project" value="TreeGrafter"/>
</dbReference>
<dbReference type="HOGENOM" id="CLU_005931_1_0_1"/>
<dbReference type="PROSITE" id="PS00108">
    <property type="entry name" value="PROTEIN_KINASE_ST"/>
    <property type="match status" value="1"/>
</dbReference>
<dbReference type="SMART" id="SM00220">
    <property type="entry name" value="S_TKc"/>
    <property type="match status" value="1"/>
</dbReference>
<dbReference type="EMBL" id="KL648661">
    <property type="protein sequence ID" value="KEY66342.1"/>
    <property type="molecule type" value="Genomic_DNA"/>
</dbReference>
<reference evidence="3 4" key="1">
    <citation type="journal article" date="2014" name="BMC Genomics">
        <title>Comparative genome sequencing reveals chemotype-specific gene clusters in the toxigenic black mold Stachybotrys.</title>
        <authorList>
            <person name="Semeiks J."/>
            <person name="Borek D."/>
            <person name="Otwinowski Z."/>
            <person name="Grishin N.V."/>
        </authorList>
    </citation>
    <scope>NUCLEOTIDE SEQUENCE [LARGE SCALE GENOMIC DNA]</scope>
    <source>
        <strain evidence="4">CBS 109288 / IBT 7711</strain>
    </source>
</reference>
<feature type="compositionally biased region" description="Basic and acidic residues" evidence="1">
    <location>
        <begin position="510"/>
        <end position="523"/>
    </location>
</feature>
<evidence type="ECO:0000256" key="1">
    <source>
        <dbReference type="SAM" id="MobiDB-lite"/>
    </source>
</evidence>
<feature type="compositionally biased region" description="Polar residues" evidence="1">
    <location>
        <begin position="525"/>
        <end position="534"/>
    </location>
</feature>
<evidence type="ECO:0000313" key="3">
    <source>
        <dbReference type="EMBL" id="KEY66342.1"/>
    </source>
</evidence>
<dbReference type="PROSITE" id="PS50011">
    <property type="entry name" value="PROTEIN_KINASE_DOM"/>
    <property type="match status" value="1"/>
</dbReference>
<keyword evidence="4" id="KW-1185">Reference proteome</keyword>
<evidence type="ECO:0000259" key="2">
    <source>
        <dbReference type="PROSITE" id="PS50011"/>
    </source>
</evidence>